<protein>
    <submittedName>
        <fullName evidence="4">Uncharacterized protein</fullName>
    </submittedName>
</protein>
<feature type="compositionally biased region" description="Low complexity" evidence="2">
    <location>
        <begin position="461"/>
        <end position="487"/>
    </location>
</feature>
<feature type="compositionally biased region" description="Low complexity" evidence="2">
    <location>
        <begin position="814"/>
        <end position="833"/>
    </location>
</feature>
<feature type="compositionally biased region" description="Basic residues" evidence="2">
    <location>
        <begin position="755"/>
        <end position="771"/>
    </location>
</feature>
<feature type="compositionally biased region" description="Polar residues" evidence="2">
    <location>
        <begin position="546"/>
        <end position="556"/>
    </location>
</feature>
<feature type="coiled-coil region" evidence="1">
    <location>
        <begin position="36"/>
        <end position="66"/>
    </location>
</feature>
<organism evidence="3 4">
    <name type="scientific">Acrobeloides nanus</name>
    <dbReference type="NCBI Taxonomy" id="290746"/>
    <lineage>
        <taxon>Eukaryota</taxon>
        <taxon>Metazoa</taxon>
        <taxon>Ecdysozoa</taxon>
        <taxon>Nematoda</taxon>
        <taxon>Chromadorea</taxon>
        <taxon>Rhabditida</taxon>
        <taxon>Tylenchina</taxon>
        <taxon>Cephalobomorpha</taxon>
        <taxon>Cephaloboidea</taxon>
        <taxon>Cephalobidae</taxon>
        <taxon>Acrobeloides</taxon>
    </lineage>
</organism>
<feature type="compositionally biased region" description="Basic and acidic residues" evidence="2">
    <location>
        <begin position="236"/>
        <end position="245"/>
    </location>
</feature>
<reference evidence="4" key="1">
    <citation type="submission" date="2022-11" db="UniProtKB">
        <authorList>
            <consortium name="WormBaseParasite"/>
        </authorList>
    </citation>
    <scope>IDENTIFICATION</scope>
</reference>
<feature type="compositionally biased region" description="Low complexity" evidence="2">
    <location>
        <begin position="961"/>
        <end position="972"/>
    </location>
</feature>
<keyword evidence="3" id="KW-1185">Reference proteome</keyword>
<feature type="compositionally biased region" description="Basic and acidic residues" evidence="2">
    <location>
        <begin position="613"/>
        <end position="627"/>
    </location>
</feature>
<accession>A0A914C9X9</accession>
<dbReference type="AlphaFoldDB" id="A0A914C9X9"/>
<feature type="compositionally biased region" description="Polar residues" evidence="2">
    <location>
        <begin position="773"/>
        <end position="794"/>
    </location>
</feature>
<feature type="compositionally biased region" description="Polar residues" evidence="2">
    <location>
        <begin position="282"/>
        <end position="306"/>
    </location>
</feature>
<feature type="compositionally biased region" description="Basic and acidic residues" evidence="2">
    <location>
        <begin position="381"/>
        <end position="396"/>
    </location>
</feature>
<feature type="compositionally biased region" description="Low complexity" evidence="2">
    <location>
        <begin position="875"/>
        <end position="890"/>
    </location>
</feature>
<feature type="compositionally biased region" description="Basic and acidic residues" evidence="2">
    <location>
        <begin position="406"/>
        <end position="420"/>
    </location>
</feature>
<feature type="compositionally biased region" description="Polar residues" evidence="2">
    <location>
        <begin position="644"/>
        <end position="677"/>
    </location>
</feature>
<dbReference type="WBParaSite" id="ACRNAN_Path_568.g2132.t1">
    <property type="protein sequence ID" value="ACRNAN_Path_568.g2132.t1"/>
    <property type="gene ID" value="ACRNAN_Path_568.g2132"/>
</dbReference>
<feature type="region of interest" description="Disordered" evidence="2">
    <location>
        <begin position="351"/>
        <end position="992"/>
    </location>
</feature>
<keyword evidence="1" id="KW-0175">Coiled coil</keyword>
<evidence type="ECO:0000313" key="3">
    <source>
        <dbReference type="Proteomes" id="UP000887540"/>
    </source>
</evidence>
<evidence type="ECO:0000313" key="4">
    <source>
        <dbReference type="WBParaSite" id="ACRNAN_Path_568.g2132.t1"/>
    </source>
</evidence>
<evidence type="ECO:0000256" key="2">
    <source>
        <dbReference type="SAM" id="MobiDB-lite"/>
    </source>
</evidence>
<feature type="region of interest" description="Disordered" evidence="2">
    <location>
        <begin position="200"/>
        <end position="262"/>
    </location>
</feature>
<feature type="compositionally biased region" description="Low complexity" evidence="2">
    <location>
        <begin position="517"/>
        <end position="545"/>
    </location>
</feature>
<name>A0A914C9X9_9BILA</name>
<evidence type="ECO:0000256" key="1">
    <source>
        <dbReference type="SAM" id="Coils"/>
    </source>
</evidence>
<feature type="compositionally biased region" description="Polar residues" evidence="2">
    <location>
        <begin position="314"/>
        <end position="323"/>
    </location>
</feature>
<feature type="region of interest" description="Disordered" evidence="2">
    <location>
        <begin position="276"/>
        <end position="338"/>
    </location>
</feature>
<feature type="compositionally biased region" description="Basic and acidic residues" evidence="2">
    <location>
        <begin position="908"/>
        <end position="917"/>
    </location>
</feature>
<dbReference type="Proteomes" id="UP000887540">
    <property type="component" value="Unplaced"/>
</dbReference>
<sequence length="992" mass="108263">MIKDELNSLKPRINSWTLANDSALRSSLEKFTNGLTQKLEEQEKLLKETYHEYTRAQIRVENVNNKISYLKNFKFIEHRIKEDDEPIATHKPIYKQKSKQERQDEMIDSIRQAVSKGFSMVDNNFKKIEIKASDFDDDLDNSYIPDPIFEPLNPYLRRSLPHIIGSEQFYQSISTGLDESFDQPEKKVADEEVVIGLPQPVIPKRTSPQVTASSSSASFRQEERLSITPSLPSRESSPRLEREEIPTTIKDSTSKTTPILPGGHQQQLFEELFRKTRPIPAATSSNHSPKSQRSALDTISDGTPSLQKDFDRASLSSKMSRQSGIMPKTSIFDESDDEDEKDLFVQVAKKMQEKPVQKTPTPVKSINVEPPKASSKPLPKPRIEVPKVVAKVDQDGQKIATASPKGWDKPKPVEDHEKKIVAKTPEPVKTIAESIPTSIPKTNTEPSKTAANNRIEAKQTIKPVEPQPVKVVPIVSSSSTPQPSKLVTQVPAQISSNMGLSSSKKKSIFDDSDSDNDLFGSSKSSQKSSTSSKISSQKQSVSSTKENSPVKQSIKQVSIEKPKIQPKSSPTIKKKSLFDSDSSEDELFKTVSLTKSSLSTSQKNSRPTPTEIKSTDKKEVVNSKIDTKANPLVAAPIADEKISISETSSNIEGRISPSQRPASIASTSSLEPISSQQNDEEPKKSKIQVSDNLERGPSSVAARIAQIGMKIPVGPPGSRRPMSMVGDILSNHEKAQENESKQEEPAQKLPAIVKSRPKGPARRAPTSHRHTLAPSSETNESTSAGESSDTTLSPITKVPDLTPLKQQEADSTPKKSPTTPETPSKTAVNVPASSLPPRPPSAADNAAKLAQEALEKRKVSPKTSLEPAIEKAKVSPKTSLSPKSSPKASPILVRASASISSTGTSKTETLEKSKKSIFESSSDEEVVRPRSKAASITESAKAKTGTPASSLSKEDTDASKKTTTTTTTPAAKKTTKGLFDDSDSDLDIFKKN</sequence>
<feature type="compositionally biased region" description="Low complexity" evidence="2">
    <location>
        <begin position="589"/>
        <end position="605"/>
    </location>
</feature>
<feature type="compositionally biased region" description="Polar residues" evidence="2">
    <location>
        <begin position="435"/>
        <end position="452"/>
    </location>
</feature>
<feature type="compositionally biased region" description="Basic and acidic residues" evidence="2">
    <location>
        <begin position="730"/>
        <end position="746"/>
    </location>
</feature>
<feature type="compositionally biased region" description="Polar residues" evidence="2">
    <location>
        <begin position="490"/>
        <end position="500"/>
    </location>
</feature>
<proteinExistence type="predicted"/>